<evidence type="ECO:0000313" key="3">
    <source>
        <dbReference type="Proteomes" id="UP001165082"/>
    </source>
</evidence>
<proteinExistence type="predicted"/>
<evidence type="ECO:0000256" key="1">
    <source>
        <dbReference type="SAM" id="SignalP"/>
    </source>
</evidence>
<evidence type="ECO:0000313" key="2">
    <source>
        <dbReference type="EMBL" id="GMH57698.1"/>
    </source>
</evidence>
<accession>A0A9W6ZV53</accession>
<protein>
    <submittedName>
        <fullName evidence="2">Uncharacterized protein</fullName>
    </submittedName>
</protein>
<name>A0A9W6ZV53_9STRA</name>
<dbReference type="Proteomes" id="UP001165082">
    <property type="component" value="Unassembled WGS sequence"/>
</dbReference>
<comment type="caution">
    <text evidence="2">The sequence shown here is derived from an EMBL/GenBank/DDBJ whole genome shotgun (WGS) entry which is preliminary data.</text>
</comment>
<feature type="non-terminal residue" evidence="2">
    <location>
        <position position="168"/>
    </location>
</feature>
<reference evidence="2" key="1">
    <citation type="submission" date="2022-07" db="EMBL/GenBank/DDBJ databases">
        <title>Genome analysis of Parmales, a sister group of diatoms, reveals the evolutionary specialization of diatoms from phago-mixotrophs to photoautotrophs.</title>
        <authorList>
            <person name="Ban H."/>
            <person name="Sato S."/>
            <person name="Yoshikawa S."/>
            <person name="Kazumasa Y."/>
            <person name="Nakamura Y."/>
            <person name="Ichinomiya M."/>
            <person name="Saitoh K."/>
            <person name="Sato N."/>
            <person name="Blanc-Mathieu R."/>
            <person name="Endo H."/>
            <person name="Kuwata A."/>
            <person name="Ogata H."/>
        </authorList>
    </citation>
    <scope>NUCLEOTIDE SEQUENCE</scope>
</reference>
<dbReference type="AlphaFoldDB" id="A0A9W6ZV53"/>
<feature type="chain" id="PRO_5040849890" evidence="1">
    <location>
        <begin position="23"/>
        <end position="168"/>
    </location>
</feature>
<sequence>RRYLLSLAPLLLPTVLYTPSASLVYAYDASQAEKATSVKPKSEEEARRRFQDARNQINYLLSNYDEVCRGGGDNIRRYLGTVGTTSPLYGIKTVFKYLQEDAGDIVEFTENMNEFDRNLNGADSQAYSSMFVEFSAAKGTTGDYYKGALREIQMMKKAIDNMNAELLI</sequence>
<feature type="signal peptide" evidence="1">
    <location>
        <begin position="1"/>
        <end position="22"/>
    </location>
</feature>
<dbReference type="OrthoDB" id="5313at2759"/>
<dbReference type="EMBL" id="BRXZ01003582">
    <property type="protein sequence ID" value="GMH57698.1"/>
    <property type="molecule type" value="Genomic_DNA"/>
</dbReference>
<keyword evidence="3" id="KW-1185">Reference proteome</keyword>
<organism evidence="2 3">
    <name type="scientific">Triparma retinervis</name>
    <dbReference type="NCBI Taxonomy" id="2557542"/>
    <lineage>
        <taxon>Eukaryota</taxon>
        <taxon>Sar</taxon>
        <taxon>Stramenopiles</taxon>
        <taxon>Ochrophyta</taxon>
        <taxon>Bolidophyceae</taxon>
        <taxon>Parmales</taxon>
        <taxon>Triparmaceae</taxon>
        <taxon>Triparma</taxon>
    </lineage>
</organism>
<keyword evidence="1" id="KW-0732">Signal</keyword>
<gene>
    <name evidence="2" type="ORF">TrRE_jg2071</name>
</gene>